<evidence type="ECO:0000313" key="2">
    <source>
        <dbReference type="Proteomes" id="UP000011680"/>
    </source>
</evidence>
<feature type="non-terminal residue" evidence="1">
    <location>
        <position position="1"/>
    </location>
</feature>
<dbReference type="EMBL" id="AOMF01000002">
    <property type="protein sequence ID" value="EMA56881.1"/>
    <property type="molecule type" value="Genomic_DNA"/>
</dbReference>
<proteinExistence type="predicted"/>
<sequence length="26" mass="2812">ALCLRVVVAITNDERGDNPGREILTS</sequence>
<evidence type="ECO:0000313" key="1">
    <source>
        <dbReference type="EMBL" id="EMA56881.1"/>
    </source>
</evidence>
<keyword evidence="2" id="KW-1185">Reference proteome</keyword>
<gene>
    <name evidence="1" type="ORF">C451_00025</name>
</gene>
<accession>M0NGA2</accession>
<comment type="caution">
    <text evidence="1">The sequence shown here is derived from an EMBL/GenBank/DDBJ whole genome shotgun (WGS) entry which is preliminary data.</text>
</comment>
<dbReference type="Proteomes" id="UP000011680">
    <property type="component" value="Unassembled WGS sequence"/>
</dbReference>
<organism evidence="1 2">
    <name type="scientific">Halococcus thailandensis JCM 13552</name>
    <dbReference type="NCBI Taxonomy" id="1227457"/>
    <lineage>
        <taxon>Archaea</taxon>
        <taxon>Methanobacteriati</taxon>
        <taxon>Methanobacteriota</taxon>
        <taxon>Stenosarchaea group</taxon>
        <taxon>Halobacteria</taxon>
        <taxon>Halobacteriales</taxon>
        <taxon>Halococcaceae</taxon>
        <taxon>Halococcus</taxon>
    </lineage>
</organism>
<reference evidence="1 2" key="1">
    <citation type="journal article" date="2014" name="PLoS Genet.">
        <title>Phylogenetically driven sequencing of extremely halophilic archaea reveals strategies for static and dynamic osmo-response.</title>
        <authorList>
            <person name="Becker E.A."/>
            <person name="Seitzer P.M."/>
            <person name="Tritt A."/>
            <person name="Larsen D."/>
            <person name="Krusor M."/>
            <person name="Yao A.I."/>
            <person name="Wu D."/>
            <person name="Madern D."/>
            <person name="Eisen J.A."/>
            <person name="Darling A.E."/>
            <person name="Facciotti M.T."/>
        </authorList>
    </citation>
    <scope>NUCLEOTIDE SEQUENCE [LARGE SCALE GENOMIC DNA]</scope>
    <source>
        <strain evidence="1 2">JCM 13552</strain>
    </source>
</reference>
<dbReference type="AlphaFoldDB" id="M0NGA2"/>
<protein>
    <submittedName>
        <fullName evidence="1">Transposase ISH11</fullName>
    </submittedName>
</protein>
<name>M0NGA2_9EURY</name>